<evidence type="ECO:0000259" key="1">
    <source>
        <dbReference type="Pfam" id="PF06114"/>
    </source>
</evidence>
<keyword evidence="4" id="KW-1185">Reference proteome</keyword>
<dbReference type="EMBL" id="JAAOLE020000001">
    <property type="protein sequence ID" value="NVI45258.1"/>
    <property type="molecule type" value="Genomic_DNA"/>
</dbReference>
<evidence type="ECO:0000313" key="4">
    <source>
        <dbReference type="Proteomes" id="UP001432046"/>
    </source>
</evidence>
<reference evidence="2" key="1">
    <citation type="submission" date="2020-06" db="EMBL/GenBank/DDBJ databases">
        <title>Whole Genome Sequence of Bradyrhizobium sp. Strain 1S1.</title>
        <authorList>
            <person name="Bromfield E.S.P."/>
            <person name="Cloutier S."/>
        </authorList>
    </citation>
    <scope>NUCLEOTIDE SEQUENCE [LARGE SCALE GENOMIC DNA]</scope>
    <source>
        <strain evidence="2">1S1</strain>
    </source>
</reference>
<dbReference type="RefSeq" id="WP_166204640.1">
    <property type="nucleotide sequence ID" value="NZ_CP088285.1"/>
</dbReference>
<dbReference type="Proteomes" id="UP001432046">
    <property type="component" value="Chromosome"/>
</dbReference>
<proteinExistence type="predicted"/>
<dbReference type="Gene3D" id="1.10.10.2910">
    <property type="match status" value="1"/>
</dbReference>
<evidence type="ECO:0000313" key="2">
    <source>
        <dbReference type="EMBL" id="NVI45258.1"/>
    </source>
</evidence>
<dbReference type="InterPro" id="IPR010359">
    <property type="entry name" value="IrrE_HExxH"/>
</dbReference>
<protein>
    <submittedName>
        <fullName evidence="2">ImmA/IrrE family metallo-endopeptidase</fullName>
    </submittedName>
</protein>
<accession>A0A973W0K4</accession>
<reference evidence="3" key="2">
    <citation type="journal article" date="2021" name="Int. J. Syst. Evol. Microbiol.">
        <title>Bradyrhizobium septentrionale sp. nov. (sv. septentrionale) and Bradyrhizobium quebecense sp. nov. (sv. septentrionale) associated with legumes native to Canada possess rearranged symbiosis genes and numerous insertion sequences.</title>
        <authorList>
            <person name="Bromfield E.S.P."/>
            <person name="Cloutier S."/>
        </authorList>
    </citation>
    <scope>NUCLEOTIDE SEQUENCE</scope>
    <source>
        <strain evidence="3">5S5</strain>
    </source>
</reference>
<dbReference type="Pfam" id="PF06114">
    <property type="entry name" value="Peptidase_M78"/>
    <property type="match status" value="1"/>
</dbReference>
<organism evidence="2">
    <name type="scientific">Bradyrhizobium septentrionale</name>
    <dbReference type="NCBI Taxonomy" id="1404411"/>
    <lineage>
        <taxon>Bacteria</taxon>
        <taxon>Pseudomonadati</taxon>
        <taxon>Pseudomonadota</taxon>
        <taxon>Alphaproteobacteria</taxon>
        <taxon>Hyphomicrobiales</taxon>
        <taxon>Nitrobacteraceae</taxon>
        <taxon>Bradyrhizobium</taxon>
    </lineage>
</organism>
<dbReference type="PANTHER" id="PTHR43236:SF2">
    <property type="entry name" value="BLL0069 PROTEIN"/>
    <property type="match status" value="1"/>
</dbReference>
<dbReference type="AlphaFoldDB" id="A0A973W0K4"/>
<name>A0A973W0K4_9BRAD</name>
<evidence type="ECO:0000313" key="3">
    <source>
        <dbReference type="EMBL" id="WXC76795.1"/>
    </source>
</evidence>
<reference evidence="3" key="3">
    <citation type="submission" date="2024-03" db="EMBL/GenBank/DDBJ databases">
        <authorList>
            <person name="Bromfield E.S.P."/>
            <person name="Cloutier S."/>
        </authorList>
    </citation>
    <scope>NUCLEOTIDE SEQUENCE</scope>
    <source>
        <strain evidence="3">5S5</strain>
    </source>
</reference>
<dbReference type="EMBL" id="CP147711">
    <property type="protein sequence ID" value="WXC76795.1"/>
    <property type="molecule type" value="Genomic_DNA"/>
</dbReference>
<gene>
    <name evidence="2" type="ORF">HAP48_020295</name>
    <name evidence="3" type="ORF">WDK88_25320</name>
</gene>
<dbReference type="PANTHER" id="PTHR43236">
    <property type="entry name" value="ANTITOXIN HIGA1"/>
    <property type="match status" value="1"/>
</dbReference>
<sequence length="232" mass="26237">MNHRRDHEDEDIERVARDARRALGIEFTLKPDMITAVFKAKYLGFLKGYVRIPDADMPDDLAAFDPETGILSLQESTFTAANEVLGNPPGRKRARFTIAHEFGHVFLGHKKTRHRNISGRKIEKIAAPIVRDERDADRFAAAFLAPSYLVENPLLVSDRDMADKFDISQTASSIRLDVLQRIYRRTHGIPRPIPESIYEFLTDAAKRGAKVTSLEAENKRRIAEAKARGKGK</sequence>
<dbReference type="InterPro" id="IPR052345">
    <property type="entry name" value="Rad_response_metalloprotease"/>
</dbReference>
<feature type="domain" description="IrrE N-terminal-like" evidence="1">
    <location>
        <begin position="92"/>
        <end position="160"/>
    </location>
</feature>